<reference evidence="3 4" key="2">
    <citation type="submission" date="2020-03" db="EMBL/GenBank/DDBJ databases">
        <authorList>
            <person name="Ichikawa N."/>
            <person name="Kimura A."/>
            <person name="Kitahashi Y."/>
            <person name="Uohara A."/>
        </authorList>
    </citation>
    <scope>NUCLEOTIDE SEQUENCE [LARGE SCALE GENOMIC DNA]</scope>
    <source>
        <strain evidence="3 4">NBRC 105367</strain>
    </source>
</reference>
<feature type="compositionally biased region" description="Polar residues" evidence="1">
    <location>
        <begin position="51"/>
        <end position="60"/>
    </location>
</feature>
<organism evidence="3 4">
    <name type="scientific">Phytohabitans suffuscus</name>
    <dbReference type="NCBI Taxonomy" id="624315"/>
    <lineage>
        <taxon>Bacteria</taxon>
        <taxon>Bacillati</taxon>
        <taxon>Actinomycetota</taxon>
        <taxon>Actinomycetes</taxon>
        <taxon>Micromonosporales</taxon>
        <taxon>Micromonosporaceae</taxon>
    </lineage>
</organism>
<dbReference type="Pfam" id="PF26526">
    <property type="entry name" value="DUF8175"/>
    <property type="match status" value="1"/>
</dbReference>
<evidence type="ECO:0000313" key="4">
    <source>
        <dbReference type="Proteomes" id="UP000503011"/>
    </source>
</evidence>
<name>A0A6F8YKR2_9ACTN</name>
<reference evidence="3 4" key="1">
    <citation type="submission" date="2020-03" db="EMBL/GenBank/DDBJ databases">
        <title>Whole genome shotgun sequence of Phytohabitans suffuscus NBRC 105367.</title>
        <authorList>
            <person name="Komaki H."/>
            <person name="Tamura T."/>
        </authorList>
    </citation>
    <scope>NUCLEOTIDE SEQUENCE [LARGE SCALE GENOMIC DNA]</scope>
    <source>
        <strain evidence="3 4">NBRC 105367</strain>
    </source>
</reference>
<dbReference type="RefSeq" id="WP_173158311.1">
    <property type="nucleotide sequence ID" value="NZ_AP022871.1"/>
</dbReference>
<evidence type="ECO:0000259" key="2">
    <source>
        <dbReference type="Pfam" id="PF26526"/>
    </source>
</evidence>
<feature type="region of interest" description="Disordered" evidence="1">
    <location>
        <begin position="51"/>
        <end position="98"/>
    </location>
</feature>
<dbReference type="Proteomes" id="UP000503011">
    <property type="component" value="Chromosome"/>
</dbReference>
<dbReference type="AlphaFoldDB" id="A0A6F8YKR2"/>
<keyword evidence="4" id="KW-1185">Reference proteome</keyword>
<dbReference type="EMBL" id="AP022871">
    <property type="protein sequence ID" value="BCB86531.1"/>
    <property type="molecule type" value="Genomic_DNA"/>
</dbReference>
<feature type="domain" description="DUF8175" evidence="2">
    <location>
        <begin position="64"/>
        <end position="245"/>
    </location>
</feature>
<evidence type="ECO:0000256" key="1">
    <source>
        <dbReference type="SAM" id="MobiDB-lite"/>
    </source>
</evidence>
<dbReference type="InterPro" id="IPR058488">
    <property type="entry name" value="DUF8175"/>
</dbReference>
<sequence>MKLRFVPDEVGSGEAEEEKPFWQQRRWQVSAAFLSLVVCAGIVAAIVNGRGSTSDATVSGPTIGGLGPDGARPQGCRTDDSDQQIPAAAPPDVTWRPLNGARTPFSASAGPRKTTGPMLWCFAHTPMGAVMAAHVIPRHMSGPDWRTVTRQQLVPGFGRDYFEAMRESLPETGQVRTTNRLAGFLVLSYSPTTANVRVLVRQATATYVSADYTVDWDGVDWKLRPLSIGDLHTRVTPVVSLVGFVLWPEG</sequence>
<evidence type="ECO:0000313" key="3">
    <source>
        <dbReference type="EMBL" id="BCB86531.1"/>
    </source>
</evidence>
<dbReference type="KEGG" id="psuu:Psuf_038440"/>
<gene>
    <name evidence="3" type="ORF">Psuf_038440</name>
</gene>
<proteinExistence type="predicted"/>
<protein>
    <recommendedName>
        <fullName evidence="2">DUF8175 domain-containing protein</fullName>
    </recommendedName>
</protein>
<accession>A0A6F8YKR2</accession>